<comment type="similarity">
    <text evidence="1">Belongs to the iron/ascorbate-dependent oxidoreductase family.</text>
</comment>
<dbReference type="SUPFAM" id="SSF51197">
    <property type="entry name" value="Clavaminate synthase-like"/>
    <property type="match status" value="1"/>
</dbReference>
<evidence type="ECO:0000256" key="4">
    <source>
        <dbReference type="ARBA" id="ARBA00023004"/>
    </source>
</evidence>
<evidence type="ECO:0000256" key="1">
    <source>
        <dbReference type="ARBA" id="ARBA00008056"/>
    </source>
</evidence>
<keyword evidence="7" id="KW-1185">Reference proteome</keyword>
<dbReference type="Pfam" id="PF14226">
    <property type="entry name" value="DIOX_N"/>
    <property type="match status" value="1"/>
</dbReference>
<dbReference type="EMBL" id="JAPWDQ010000006">
    <property type="protein sequence ID" value="KAJ5484030.1"/>
    <property type="molecule type" value="Genomic_DNA"/>
</dbReference>
<evidence type="ECO:0000259" key="5">
    <source>
        <dbReference type="PROSITE" id="PS51471"/>
    </source>
</evidence>
<protein>
    <recommendedName>
        <fullName evidence="5">Fe2OG dioxygenase domain-containing protein</fullName>
    </recommendedName>
</protein>
<accession>A0A9X0BU80</accession>
<keyword evidence="4" id="KW-0408">Iron</keyword>
<dbReference type="Gene3D" id="2.60.120.330">
    <property type="entry name" value="B-lactam Antibiotic, Isopenicillin N Synthase, Chain"/>
    <property type="match status" value="1"/>
</dbReference>
<dbReference type="GO" id="GO:0016491">
    <property type="term" value="F:oxidoreductase activity"/>
    <property type="evidence" value="ECO:0007669"/>
    <property type="project" value="UniProtKB-KW"/>
</dbReference>
<dbReference type="PANTHER" id="PTHR10209">
    <property type="entry name" value="OXIDOREDUCTASE, 2OG-FE II OXYGENASE FAMILY PROTEIN"/>
    <property type="match status" value="1"/>
</dbReference>
<dbReference type="GO" id="GO:0017000">
    <property type="term" value="P:antibiotic biosynthetic process"/>
    <property type="evidence" value="ECO:0007669"/>
    <property type="project" value="UniProtKB-ARBA"/>
</dbReference>
<dbReference type="InterPro" id="IPR000073">
    <property type="entry name" value="AB_hydrolase_1"/>
</dbReference>
<dbReference type="Gene3D" id="3.40.50.1820">
    <property type="entry name" value="alpha/beta hydrolase"/>
    <property type="match status" value="1"/>
</dbReference>
<sequence>MTDERIPFQGNGLDFYGLYRRGSGTDALPLVVLLHGGGATSAYFDNPVISSVGAFAKLGYDVLNVSRPGYGNAPAPTTSTPLQHSIPAFVDLIDHVRTKKHSPGVILVGHSLGGALALSVAYEAQRKMPIWGVSCMGSLPTQESLGLLAEPDPEPENPRYVVDKSAMNVERFMGKLEWVNLDGLSGKVIESVFEPGLKSELREYESPTFYQYLTGTVIPGIRVPVQFLAAENEVVWDEHNGSQGKTLFNDLVSLFQSSTEIEAEILPRGGHNYEFSKNARKLLDCRNHFVQKVQSAKERRNDGKEVDRNAFTKIPILDYRQATQPESRSAFLKQLQDAVVNVGFFYLQNTGVPDELYQQLFEQSSALFNLPLEKKLEIEMVNSKHFLGYSRLGQEITALKNDYREQFDFATELPAPLPEEPLYRNIRGPNQWPDAKALPQFRSVVETYIDTVDKLASSLTSLVAEALDLPPNAFDDFFDTPQQNKFKMIKYPEPVDSHPGQETQGVGPHKDSCFLTFLLQGTPHTGLEVQNKAGTWLPVHPIPGTLVINIGRALEAITGGVCTATTHRVNLRPENYVDKNDRSLGPRFSFAVFQGVSLDLGVEKIHLDIPHHIKELVKDEKVRSDAEATFNQMFNGNIGQGTLIARITSHQDVAERWYPDLLKQALKAQEKEGVAR</sequence>
<dbReference type="InterPro" id="IPR029058">
    <property type="entry name" value="AB_hydrolase_fold"/>
</dbReference>
<dbReference type="InterPro" id="IPR026992">
    <property type="entry name" value="DIOX_N"/>
</dbReference>
<dbReference type="GeneID" id="81625677"/>
<reference evidence="6" key="1">
    <citation type="submission" date="2022-12" db="EMBL/GenBank/DDBJ databases">
        <authorList>
            <person name="Petersen C."/>
        </authorList>
    </citation>
    <scope>NUCLEOTIDE SEQUENCE</scope>
    <source>
        <strain evidence="6">IBT 30728</strain>
    </source>
</reference>
<keyword evidence="3" id="KW-0560">Oxidoreductase</keyword>
<comment type="caution">
    <text evidence="6">The sequence shown here is derived from an EMBL/GenBank/DDBJ whole genome shotgun (WGS) entry which is preliminary data.</text>
</comment>
<proteinExistence type="inferred from homology"/>
<feature type="domain" description="Fe2OG dioxygenase" evidence="5">
    <location>
        <begin position="477"/>
        <end position="596"/>
    </location>
</feature>
<dbReference type="Pfam" id="PF03171">
    <property type="entry name" value="2OG-FeII_Oxy"/>
    <property type="match status" value="1"/>
</dbReference>
<dbReference type="SUPFAM" id="SSF53474">
    <property type="entry name" value="alpha/beta-Hydrolases"/>
    <property type="match status" value="1"/>
</dbReference>
<dbReference type="InterPro" id="IPR044861">
    <property type="entry name" value="IPNS-like_FE2OG_OXY"/>
</dbReference>
<dbReference type="PANTHER" id="PTHR10209:SF812">
    <property type="entry name" value="2OG-FE(II) OXYGENASE FAMILY, PUTATIVE (AFU_ORTHOLOGUE AFUA_3G14880)-RELATED"/>
    <property type="match status" value="1"/>
</dbReference>
<dbReference type="Proteomes" id="UP001148312">
    <property type="component" value="Unassembled WGS sequence"/>
</dbReference>
<dbReference type="RefSeq" id="XP_056789300.1">
    <property type="nucleotide sequence ID" value="XM_056935428.1"/>
</dbReference>
<dbReference type="Pfam" id="PF12697">
    <property type="entry name" value="Abhydrolase_6"/>
    <property type="match status" value="1"/>
</dbReference>
<keyword evidence="2" id="KW-0479">Metal-binding</keyword>
<dbReference type="GO" id="GO:0072330">
    <property type="term" value="P:monocarboxylic acid biosynthetic process"/>
    <property type="evidence" value="ECO:0007669"/>
    <property type="project" value="UniProtKB-ARBA"/>
</dbReference>
<evidence type="ECO:0000313" key="7">
    <source>
        <dbReference type="Proteomes" id="UP001148312"/>
    </source>
</evidence>
<dbReference type="InterPro" id="IPR005123">
    <property type="entry name" value="Oxoglu/Fe-dep_dioxygenase_dom"/>
</dbReference>
<gene>
    <name evidence="6" type="ORF">N7539_005826</name>
</gene>
<evidence type="ECO:0000313" key="6">
    <source>
        <dbReference type="EMBL" id="KAJ5484030.1"/>
    </source>
</evidence>
<dbReference type="InterPro" id="IPR027443">
    <property type="entry name" value="IPNS-like_sf"/>
</dbReference>
<organism evidence="6 7">
    <name type="scientific">Penicillium diatomitis</name>
    <dbReference type="NCBI Taxonomy" id="2819901"/>
    <lineage>
        <taxon>Eukaryota</taxon>
        <taxon>Fungi</taxon>
        <taxon>Dikarya</taxon>
        <taxon>Ascomycota</taxon>
        <taxon>Pezizomycotina</taxon>
        <taxon>Eurotiomycetes</taxon>
        <taxon>Eurotiomycetidae</taxon>
        <taxon>Eurotiales</taxon>
        <taxon>Aspergillaceae</taxon>
        <taxon>Penicillium</taxon>
    </lineage>
</organism>
<evidence type="ECO:0000256" key="2">
    <source>
        <dbReference type="ARBA" id="ARBA00022723"/>
    </source>
</evidence>
<dbReference type="PROSITE" id="PS51471">
    <property type="entry name" value="FE2OG_OXY"/>
    <property type="match status" value="1"/>
</dbReference>
<evidence type="ECO:0000256" key="3">
    <source>
        <dbReference type="ARBA" id="ARBA00023002"/>
    </source>
</evidence>
<name>A0A9X0BU80_9EURO</name>
<dbReference type="AlphaFoldDB" id="A0A9X0BU80"/>
<dbReference type="GO" id="GO:0046872">
    <property type="term" value="F:metal ion binding"/>
    <property type="evidence" value="ECO:0007669"/>
    <property type="project" value="UniProtKB-KW"/>
</dbReference>
<reference evidence="6" key="2">
    <citation type="journal article" date="2023" name="IMA Fungus">
        <title>Comparative genomic study of the Penicillium genus elucidates a diverse pangenome and 15 lateral gene transfer events.</title>
        <authorList>
            <person name="Petersen C."/>
            <person name="Sorensen T."/>
            <person name="Nielsen M.R."/>
            <person name="Sondergaard T.E."/>
            <person name="Sorensen J.L."/>
            <person name="Fitzpatrick D.A."/>
            <person name="Frisvad J.C."/>
            <person name="Nielsen K.L."/>
        </authorList>
    </citation>
    <scope>NUCLEOTIDE SEQUENCE</scope>
    <source>
        <strain evidence="6">IBT 30728</strain>
    </source>
</reference>